<reference evidence="1 2" key="1">
    <citation type="submission" date="2023-07" db="EMBL/GenBank/DDBJ databases">
        <title>Sorghum-associated microbial communities from plants grown in Nebraska, USA.</title>
        <authorList>
            <person name="Schachtman D."/>
        </authorList>
    </citation>
    <scope>NUCLEOTIDE SEQUENCE [LARGE SCALE GENOMIC DNA]</scope>
    <source>
        <strain evidence="1 2">BE314</strain>
    </source>
</reference>
<protein>
    <submittedName>
        <fullName evidence="1">Uncharacterized protein</fullName>
    </submittedName>
</protein>
<comment type="caution">
    <text evidence="1">The sequence shown here is derived from an EMBL/GenBank/DDBJ whole genome shotgun (WGS) entry which is preliminary data.</text>
</comment>
<sequence length="332" mass="35878">MNVDEGARAQAVHSSGLGLTIHPDVDMGSVPVWEAVESPHYAVECARLKREMGEDKYAEFLANRRHEALELWYGLGHGNGNALRPTSSSVAASHCPADRQTPYALWFEASPFSADTEPAAREVARKILDRHFGAANVVAAHQAALATGKRYVCESGAMPEAVRAWLAAIGEAYWAAWEAAGLPALTAELSRDNPQLDCSCVMVGPNGTPEAEQKPFGLHRRIFDVWIESSAFEPDDESSIADYAREALCTKFGNQEAVIEAKAACQAAGGIHAAEPQPDAVVAWRAAAREALAEAIDLVTHFDDELAGRIRTHANFERCFIEVGSPRLMSSV</sequence>
<evidence type="ECO:0000313" key="2">
    <source>
        <dbReference type="Proteomes" id="UP001180453"/>
    </source>
</evidence>
<evidence type="ECO:0000313" key="1">
    <source>
        <dbReference type="EMBL" id="MDR7267849.1"/>
    </source>
</evidence>
<dbReference type="EMBL" id="JAVDXU010000001">
    <property type="protein sequence ID" value="MDR7267849.1"/>
    <property type="molecule type" value="Genomic_DNA"/>
</dbReference>
<accession>A0ABU1YG64</accession>
<organism evidence="1 2">
    <name type="scientific">Roseateles saccharophilus</name>
    <name type="common">Pseudomonas saccharophila</name>
    <dbReference type="NCBI Taxonomy" id="304"/>
    <lineage>
        <taxon>Bacteria</taxon>
        <taxon>Pseudomonadati</taxon>
        <taxon>Pseudomonadota</taxon>
        <taxon>Betaproteobacteria</taxon>
        <taxon>Burkholderiales</taxon>
        <taxon>Sphaerotilaceae</taxon>
        <taxon>Roseateles</taxon>
    </lineage>
</organism>
<dbReference type="RefSeq" id="WP_310260344.1">
    <property type="nucleotide sequence ID" value="NZ_JAVDXU010000001.1"/>
</dbReference>
<keyword evidence="2" id="KW-1185">Reference proteome</keyword>
<dbReference type="Proteomes" id="UP001180453">
    <property type="component" value="Unassembled WGS sequence"/>
</dbReference>
<proteinExistence type="predicted"/>
<name>A0ABU1YG64_ROSSA</name>
<gene>
    <name evidence="1" type="ORF">J2X20_000478</name>
</gene>